<dbReference type="Proteomes" id="UP000318521">
    <property type="component" value="Unassembled WGS sequence"/>
</dbReference>
<dbReference type="EMBL" id="VLXZ01000001">
    <property type="protein sequence ID" value="TSB48540.1"/>
    <property type="molecule type" value="Genomic_DNA"/>
</dbReference>
<protein>
    <submittedName>
        <fullName evidence="1">Uncharacterized protein</fullName>
    </submittedName>
</protein>
<sequence length="123" mass="14247">MMWDFFNPWVGSYTLLFDKDDFSEMMQSNLRTVRDHADIGNEAINYAQATLSEQEGTFVDEAVKTLNLLHMTSQSNDILISANAMNHIHSFEGYLNKQAKQKYDIFKELDMAAVERMGKRSHF</sequence>
<name>A0A554A4B8_9BACI</name>
<keyword evidence="2" id="KW-1185">Reference proteome</keyword>
<comment type="caution">
    <text evidence="1">The sequence shown here is derived from an EMBL/GenBank/DDBJ whole genome shotgun (WGS) entry which is preliminary data.</text>
</comment>
<dbReference type="AlphaFoldDB" id="A0A554A4B8"/>
<organism evidence="1 2">
    <name type="scientific">Alkalicoccobacillus porphyridii</name>
    <dbReference type="NCBI Taxonomy" id="2597270"/>
    <lineage>
        <taxon>Bacteria</taxon>
        <taxon>Bacillati</taxon>
        <taxon>Bacillota</taxon>
        <taxon>Bacilli</taxon>
        <taxon>Bacillales</taxon>
        <taxon>Bacillaceae</taxon>
        <taxon>Alkalicoccobacillus</taxon>
    </lineage>
</organism>
<evidence type="ECO:0000313" key="1">
    <source>
        <dbReference type="EMBL" id="TSB48540.1"/>
    </source>
</evidence>
<reference evidence="1 2" key="1">
    <citation type="submission" date="2019-07" db="EMBL/GenBank/DDBJ databases">
        <authorList>
            <person name="Park Y.J."/>
            <person name="Jeong S.E."/>
            <person name="Jung H.S."/>
        </authorList>
    </citation>
    <scope>NUCLEOTIDE SEQUENCE [LARGE SCALE GENOMIC DNA]</scope>
    <source>
        <strain evidence="2">P16(2019)</strain>
    </source>
</reference>
<dbReference type="RefSeq" id="WP_143846884.1">
    <property type="nucleotide sequence ID" value="NZ_VLXZ01000001.1"/>
</dbReference>
<dbReference type="OrthoDB" id="2863659at2"/>
<evidence type="ECO:0000313" key="2">
    <source>
        <dbReference type="Proteomes" id="UP000318521"/>
    </source>
</evidence>
<accession>A0A554A4B8</accession>
<proteinExistence type="predicted"/>
<gene>
    <name evidence="1" type="ORF">FN960_03020</name>
</gene>